<organism evidence="2 3">
    <name type="scientific">Crenobacter oryzisoli</name>
    <dbReference type="NCBI Taxonomy" id="3056844"/>
    <lineage>
        <taxon>Bacteria</taxon>
        <taxon>Pseudomonadati</taxon>
        <taxon>Pseudomonadota</taxon>
        <taxon>Betaproteobacteria</taxon>
        <taxon>Neisseriales</taxon>
        <taxon>Neisseriaceae</taxon>
        <taxon>Crenobacter</taxon>
    </lineage>
</organism>
<dbReference type="Gene3D" id="3.20.20.70">
    <property type="entry name" value="Aldolase class I"/>
    <property type="match status" value="1"/>
</dbReference>
<evidence type="ECO:0000313" key="3">
    <source>
        <dbReference type="Proteomes" id="UP001168540"/>
    </source>
</evidence>
<reference evidence="2" key="1">
    <citation type="submission" date="2023-06" db="EMBL/GenBank/DDBJ databases">
        <authorList>
            <person name="Zhang S."/>
        </authorList>
    </citation>
    <scope>NUCLEOTIDE SEQUENCE</scope>
    <source>
        <strain evidence="2">SG2303</strain>
    </source>
</reference>
<dbReference type="CDD" id="cd02933">
    <property type="entry name" value="OYE_like_FMN"/>
    <property type="match status" value="1"/>
</dbReference>
<dbReference type="RefSeq" id="WP_289830080.1">
    <property type="nucleotide sequence ID" value="NZ_JAUEDK010000018.1"/>
</dbReference>
<accession>A0ABT7XNU7</accession>
<dbReference type="NCBIfam" id="NF007899">
    <property type="entry name" value="PRK10605.1"/>
    <property type="match status" value="1"/>
</dbReference>
<comment type="caution">
    <text evidence="2">The sequence shown here is derived from an EMBL/GenBank/DDBJ whole genome shotgun (WGS) entry which is preliminary data.</text>
</comment>
<dbReference type="InterPro" id="IPR013785">
    <property type="entry name" value="Aldolase_TIM"/>
</dbReference>
<dbReference type="InterPro" id="IPR045247">
    <property type="entry name" value="Oye-like"/>
</dbReference>
<feature type="domain" description="NADH:flavin oxidoreductase/NADH oxidase N-terminal" evidence="1">
    <location>
        <begin position="5"/>
        <end position="343"/>
    </location>
</feature>
<keyword evidence="3" id="KW-1185">Reference proteome</keyword>
<dbReference type="SUPFAM" id="SSF51395">
    <property type="entry name" value="FMN-linked oxidoreductases"/>
    <property type="match status" value="1"/>
</dbReference>
<dbReference type="PANTHER" id="PTHR22893">
    <property type="entry name" value="NADH OXIDOREDUCTASE-RELATED"/>
    <property type="match status" value="1"/>
</dbReference>
<sequence>MALDKLLSPLNVGTVTLPNRVLMAPLTRLRSIEPGDVPTVPLMAEYYAQRASAGLIIAEATQISPQGKGYAGAPGIYSEEQVQAWKVVTDAVHANGGRIALQLWHVGRISHTSLQPDGQAPEAPSAIAADTRTTIRNEQGELVREPTSTPRALELSELDDLIEDYRRATDNARRAGFDFVEIHAAHGYLLNQFLSPEANLRTDQYGGSVENRARLTLEVLDAVIAEWDADHVGIRISPLGVFNGLSDVGQEETAYYLVDEIAKRGIAFLHVSEPDWAGGPAYSTEFRQALRARFPGVIVAAGGYTGIKAEGLIAAGLIDAAAFGRTYIANPDLVKRLTNDAELNTPDPDTFYGGGAKGYTDYPTL</sequence>
<dbReference type="Proteomes" id="UP001168540">
    <property type="component" value="Unassembled WGS sequence"/>
</dbReference>
<protein>
    <submittedName>
        <fullName evidence="2">Alkene reductase</fullName>
    </submittedName>
</protein>
<dbReference type="PANTHER" id="PTHR22893:SF91">
    <property type="entry name" value="NADPH DEHYDROGENASE 2-RELATED"/>
    <property type="match status" value="1"/>
</dbReference>
<dbReference type="Pfam" id="PF00724">
    <property type="entry name" value="Oxidored_FMN"/>
    <property type="match status" value="1"/>
</dbReference>
<dbReference type="InterPro" id="IPR001155">
    <property type="entry name" value="OxRdtase_FMN_N"/>
</dbReference>
<name>A0ABT7XNU7_9NEIS</name>
<evidence type="ECO:0000313" key="2">
    <source>
        <dbReference type="EMBL" id="MDN0075463.1"/>
    </source>
</evidence>
<evidence type="ECO:0000259" key="1">
    <source>
        <dbReference type="Pfam" id="PF00724"/>
    </source>
</evidence>
<gene>
    <name evidence="2" type="ORF">QU481_11225</name>
</gene>
<dbReference type="EMBL" id="JAUEDK010000018">
    <property type="protein sequence ID" value="MDN0075463.1"/>
    <property type="molecule type" value="Genomic_DNA"/>
</dbReference>
<proteinExistence type="predicted"/>